<keyword evidence="3" id="KW-1185">Reference proteome</keyword>
<name>A0A368G982_ANCCA</name>
<proteinExistence type="predicted"/>
<comment type="caution">
    <text evidence="2">The sequence shown here is derived from an EMBL/GenBank/DDBJ whole genome shotgun (WGS) entry which is preliminary data.</text>
</comment>
<reference evidence="2 3" key="1">
    <citation type="submission" date="2014-10" db="EMBL/GenBank/DDBJ databases">
        <title>Draft genome of the hookworm Ancylostoma caninum.</title>
        <authorList>
            <person name="Mitreva M."/>
        </authorList>
    </citation>
    <scope>NUCLEOTIDE SEQUENCE [LARGE SCALE GENOMIC DNA]</scope>
    <source>
        <strain evidence="2 3">Baltimore</strain>
    </source>
</reference>
<evidence type="ECO:0000313" key="3">
    <source>
        <dbReference type="Proteomes" id="UP000252519"/>
    </source>
</evidence>
<organism evidence="2 3">
    <name type="scientific">Ancylostoma caninum</name>
    <name type="common">Dog hookworm</name>
    <dbReference type="NCBI Taxonomy" id="29170"/>
    <lineage>
        <taxon>Eukaryota</taxon>
        <taxon>Metazoa</taxon>
        <taxon>Ecdysozoa</taxon>
        <taxon>Nematoda</taxon>
        <taxon>Chromadorea</taxon>
        <taxon>Rhabditida</taxon>
        <taxon>Rhabditina</taxon>
        <taxon>Rhabditomorpha</taxon>
        <taxon>Strongyloidea</taxon>
        <taxon>Ancylostomatidae</taxon>
        <taxon>Ancylostomatinae</taxon>
        <taxon>Ancylostoma</taxon>
    </lineage>
</organism>
<evidence type="ECO:0000259" key="1">
    <source>
        <dbReference type="Pfam" id="PF23524"/>
    </source>
</evidence>
<dbReference type="OrthoDB" id="2016523at2759"/>
<dbReference type="AlphaFoldDB" id="A0A368G982"/>
<dbReference type="STRING" id="29170.A0A368G982"/>
<dbReference type="Proteomes" id="UP000252519">
    <property type="component" value="Unassembled WGS sequence"/>
</dbReference>
<evidence type="ECO:0000313" key="2">
    <source>
        <dbReference type="EMBL" id="RCN40941.1"/>
    </source>
</evidence>
<feature type="domain" description="MGAT4 A/B/C C-terminal" evidence="1">
    <location>
        <begin position="2"/>
        <end position="110"/>
    </location>
</feature>
<dbReference type="InterPro" id="IPR056576">
    <property type="entry name" value="MGAT4_A/B/C_C"/>
</dbReference>
<dbReference type="Pfam" id="PF23524">
    <property type="entry name" value="MGAT4A_C"/>
    <property type="match status" value="1"/>
</dbReference>
<gene>
    <name evidence="2" type="ORF">ANCCAN_13110</name>
</gene>
<protein>
    <recommendedName>
        <fullName evidence="1">MGAT4 A/B/C C-terminal domain-containing protein</fullName>
    </recommendedName>
</protein>
<accession>A0A368G982</accession>
<sequence>MAASKHHDVQTAYKKNVAMWLINPRIGDYISIAFNTEVNITGVMFLSGVPPAPKDKLGPEAVVNVYDSVRKEISIGQFSRKGDFVFRSNGIVAVELRIKITANISHWITIDHITIDVEPTADHNGDKVTTLHST</sequence>
<dbReference type="EMBL" id="JOJR01000257">
    <property type="protein sequence ID" value="RCN40941.1"/>
    <property type="molecule type" value="Genomic_DNA"/>
</dbReference>